<dbReference type="SMART" id="SM00698">
    <property type="entry name" value="MORN"/>
    <property type="match status" value="8"/>
</dbReference>
<protein>
    <submittedName>
        <fullName evidence="3">Morn repeat protein</fullName>
    </submittedName>
</protein>
<dbReference type="Gene3D" id="1.20.1280.50">
    <property type="match status" value="1"/>
</dbReference>
<accession>A0A0B5J9B4</accession>
<keyword evidence="1" id="KW-0677">Repeat</keyword>
<dbReference type="InterPro" id="IPR003409">
    <property type="entry name" value="MORN"/>
</dbReference>
<sequence>MKRTRSGTVKALKPALESAAEATKGNEIAIDCSVETGPTAKKHKHGEALRVPCPFDHLPDELVMAVILALLDARTIAAWSLTSRRHHALAADPSVWRHLCQTQFGPPLHKDFAAQNKDWRWLYRAHACDGHAPCATVGRLAGTFGDTKEAYIYWGDIVDGVPDGYGLACAAPTHVHVQDQDESKTVNSAIVEHDMYEGLWHHGKMHGHGVRTSRDGQQYVGEYVDDHCCGQGTCMWPEGDQYEGEWKDDRYDGYGVYTFPSGSQYKGHWRDDQRHGLGTYIGSDGAFYKGHWKNGVKHGCGIGVERNGSKRVGEFKRDRLDGFGFCLWPDRSWYNGEWHAGKRHGFGTGGDAVGTKHEGEYIDDAAHGHGLCTYVDGSALKGQWTHGVCTVVESMNHGTRDVPCVPGTHMCAACTHLATVAADRETSP</sequence>
<evidence type="ECO:0000313" key="4">
    <source>
        <dbReference type="Proteomes" id="UP000202511"/>
    </source>
</evidence>
<dbReference type="SUPFAM" id="SSF81383">
    <property type="entry name" value="F-box domain"/>
    <property type="match status" value="1"/>
</dbReference>
<organism evidence="3 4">
    <name type="scientific">Pandoravirus inopinatum</name>
    <dbReference type="NCBI Taxonomy" id="1605721"/>
    <lineage>
        <taxon>Viruses</taxon>
        <taxon>Pandoravirus</taxon>
    </lineage>
</organism>
<name>A0A0B5J9B4_9VIRU</name>
<dbReference type="InterPro" id="IPR036047">
    <property type="entry name" value="F-box-like_dom_sf"/>
</dbReference>
<dbReference type="PANTHER" id="PTHR23084">
    <property type="entry name" value="PHOSPHATIDYLINOSITOL-4-PHOSPHATE 5-KINASE RELATED"/>
    <property type="match status" value="1"/>
</dbReference>
<dbReference type="Pfam" id="PF12937">
    <property type="entry name" value="F-box-like"/>
    <property type="match status" value="1"/>
</dbReference>
<reference evidence="3 4" key="1">
    <citation type="journal article" date="2015" name="Parasitol. Res.">
        <title>Viruses in close associations with free-living amoebae.</title>
        <authorList>
            <person name="Scheid P."/>
        </authorList>
    </citation>
    <scope>NUCLEOTIDE SEQUENCE [LARGE SCALE GENOMIC DNA]</scope>
    <source>
        <strain evidence="3">KlaHel</strain>
    </source>
</reference>
<dbReference type="Gene3D" id="2.20.110.10">
    <property type="entry name" value="Histone H3 K4-specific methyltransferase SET7/9 N-terminal domain"/>
    <property type="match status" value="4"/>
</dbReference>
<dbReference type="RefSeq" id="YP_009119691.1">
    <property type="nucleotide sequence ID" value="NC_026440.1"/>
</dbReference>
<dbReference type="PANTHER" id="PTHR23084:SF263">
    <property type="entry name" value="MORN REPEAT-CONTAINING PROTEIN 1"/>
    <property type="match status" value="1"/>
</dbReference>
<dbReference type="GeneID" id="23462373"/>
<proteinExistence type="predicted"/>
<dbReference type="Proteomes" id="UP000202511">
    <property type="component" value="Segment"/>
</dbReference>
<evidence type="ECO:0000256" key="1">
    <source>
        <dbReference type="ARBA" id="ARBA00022737"/>
    </source>
</evidence>
<feature type="domain" description="F-box" evidence="2">
    <location>
        <begin position="55"/>
        <end position="101"/>
    </location>
</feature>
<dbReference type="KEGG" id="vg:23462373"/>
<evidence type="ECO:0000259" key="2">
    <source>
        <dbReference type="Pfam" id="PF12937"/>
    </source>
</evidence>
<dbReference type="InterPro" id="IPR001810">
    <property type="entry name" value="F-box_dom"/>
</dbReference>
<dbReference type="SUPFAM" id="SSF82185">
    <property type="entry name" value="Histone H3 K4-specific methyltransferase SET7/9 N-terminal domain"/>
    <property type="match status" value="1"/>
</dbReference>
<dbReference type="Pfam" id="PF02493">
    <property type="entry name" value="MORN"/>
    <property type="match status" value="8"/>
</dbReference>
<dbReference type="EMBL" id="KP136319">
    <property type="protein sequence ID" value="AJF97456.1"/>
    <property type="molecule type" value="Genomic_DNA"/>
</dbReference>
<evidence type="ECO:0000313" key="3">
    <source>
        <dbReference type="EMBL" id="AJF97456.1"/>
    </source>
</evidence>